<dbReference type="EMBL" id="ONZF01000015">
    <property type="protein sequence ID" value="SPJ26184.1"/>
    <property type="molecule type" value="Genomic_DNA"/>
</dbReference>
<organism evidence="2 3">
    <name type="scientific">Palleronia abyssalis</name>
    <dbReference type="NCBI Taxonomy" id="1501240"/>
    <lineage>
        <taxon>Bacteria</taxon>
        <taxon>Pseudomonadati</taxon>
        <taxon>Pseudomonadota</taxon>
        <taxon>Alphaproteobacteria</taxon>
        <taxon>Rhodobacterales</taxon>
        <taxon>Roseobacteraceae</taxon>
        <taxon>Palleronia</taxon>
    </lineage>
</organism>
<protein>
    <recommendedName>
        <fullName evidence="1">N-acetyltransferase domain-containing protein</fullName>
    </recommendedName>
</protein>
<dbReference type="RefSeq" id="WP_181375890.1">
    <property type="nucleotide sequence ID" value="NZ_ONZF01000015.1"/>
</dbReference>
<dbReference type="PROSITE" id="PS51186">
    <property type="entry name" value="GNAT"/>
    <property type="match status" value="1"/>
</dbReference>
<dbReference type="Gene3D" id="3.40.630.30">
    <property type="match status" value="1"/>
</dbReference>
<dbReference type="SUPFAM" id="SSF55729">
    <property type="entry name" value="Acyl-CoA N-acyltransferases (Nat)"/>
    <property type="match status" value="1"/>
</dbReference>
<gene>
    <name evidence="2" type="ORF">PAA8504_04040</name>
</gene>
<proteinExistence type="predicted"/>
<dbReference type="GO" id="GO:0016747">
    <property type="term" value="F:acyltransferase activity, transferring groups other than amino-acyl groups"/>
    <property type="evidence" value="ECO:0007669"/>
    <property type="project" value="InterPro"/>
</dbReference>
<reference evidence="3" key="1">
    <citation type="submission" date="2018-03" db="EMBL/GenBank/DDBJ databases">
        <authorList>
            <person name="Rodrigo-Torres L."/>
            <person name="Arahal R. D."/>
            <person name="Lucena T."/>
        </authorList>
    </citation>
    <scope>NUCLEOTIDE SEQUENCE [LARGE SCALE GENOMIC DNA]</scope>
    <source>
        <strain evidence="3">CECT 8504</strain>
    </source>
</reference>
<dbReference type="InterPro" id="IPR016181">
    <property type="entry name" value="Acyl_CoA_acyltransferase"/>
</dbReference>
<keyword evidence="3" id="KW-1185">Reference proteome</keyword>
<evidence type="ECO:0000313" key="2">
    <source>
        <dbReference type="EMBL" id="SPJ26184.1"/>
    </source>
</evidence>
<sequence>MKVRPLEPQDVCLAAEVEQVAWGDAAASMETIAGRARVFAPGSIVVEQDGRVVGYAAAQLTDHLSTLSWADQTDEGRIARTHIPDGKLAYGVSMSARPGVGGAGVAAEVVGYYAKLFLGGGCRALCVGSRLPGYRRWAQDRTDAALGTYLSRGESGEPRDPEMRLYARLGFRLLWEMPGYYPDPESGGHGAMMVRTAA</sequence>
<evidence type="ECO:0000313" key="3">
    <source>
        <dbReference type="Proteomes" id="UP000244912"/>
    </source>
</evidence>
<accession>A0A2R8C192</accession>
<feature type="domain" description="N-acetyltransferase" evidence="1">
    <location>
        <begin position="1"/>
        <end position="198"/>
    </location>
</feature>
<name>A0A2R8C192_9RHOB</name>
<dbReference type="Proteomes" id="UP000244912">
    <property type="component" value="Unassembled WGS sequence"/>
</dbReference>
<dbReference type="InterPro" id="IPR000182">
    <property type="entry name" value="GNAT_dom"/>
</dbReference>
<dbReference type="AlphaFoldDB" id="A0A2R8C192"/>
<evidence type="ECO:0000259" key="1">
    <source>
        <dbReference type="PROSITE" id="PS51186"/>
    </source>
</evidence>